<comment type="caution">
    <text evidence="1">The sequence shown here is derived from an EMBL/GenBank/DDBJ whole genome shotgun (WGS) entry which is preliminary data.</text>
</comment>
<protein>
    <submittedName>
        <fullName evidence="1">Uncharacterized protein</fullName>
    </submittedName>
</protein>
<dbReference type="AlphaFoldDB" id="A0A7X1AZA8"/>
<keyword evidence="2" id="KW-1185">Reference proteome</keyword>
<sequence length="172" mass="19198">MIKAQDVIVALDLCRFEKTMSTYAERGSRLGMSASEVHAAVRRLEKARLLDPETGVVRRIPLIDFLEHGVPYAFAERPGEVTRGIPTAWAAPVMADRFTQNSELPPVWPDPEGKTQGIAVRPLYRSVPKASQRDSGLYDLFALVDALRIGRARDRKIAKEVLKEKLLHHTAA</sequence>
<accession>A0A7X1AZA8</accession>
<dbReference type="Proteomes" id="UP000525652">
    <property type="component" value="Unassembled WGS sequence"/>
</dbReference>
<dbReference type="EMBL" id="JACHVA010000101">
    <property type="protein sequence ID" value="MBC2602716.1"/>
    <property type="molecule type" value="Genomic_DNA"/>
</dbReference>
<evidence type="ECO:0000313" key="2">
    <source>
        <dbReference type="Proteomes" id="UP000525652"/>
    </source>
</evidence>
<evidence type="ECO:0000313" key="1">
    <source>
        <dbReference type="EMBL" id="MBC2602716.1"/>
    </source>
</evidence>
<name>A0A7X1AZA8_9BACT</name>
<organism evidence="1 2">
    <name type="scientific">Puniceicoccus vermicola</name>
    <dbReference type="NCBI Taxonomy" id="388746"/>
    <lineage>
        <taxon>Bacteria</taxon>
        <taxon>Pseudomonadati</taxon>
        <taxon>Verrucomicrobiota</taxon>
        <taxon>Opitutia</taxon>
        <taxon>Puniceicoccales</taxon>
        <taxon>Puniceicoccaceae</taxon>
        <taxon>Puniceicoccus</taxon>
    </lineage>
</organism>
<gene>
    <name evidence="1" type="ORF">H5P30_13110</name>
</gene>
<reference evidence="1 2" key="1">
    <citation type="submission" date="2020-07" db="EMBL/GenBank/DDBJ databases">
        <authorList>
            <person name="Feng X."/>
        </authorList>
    </citation>
    <scope>NUCLEOTIDE SEQUENCE [LARGE SCALE GENOMIC DNA]</scope>
    <source>
        <strain evidence="1 2">JCM14086</strain>
    </source>
</reference>
<proteinExistence type="predicted"/>
<dbReference type="RefSeq" id="WP_185693381.1">
    <property type="nucleotide sequence ID" value="NZ_JACHVA010000101.1"/>
</dbReference>